<dbReference type="EMBL" id="CP051685">
    <property type="protein sequence ID" value="QJE00559.1"/>
    <property type="molecule type" value="Genomic_DNA"/>
</dbReference>
<sequence>MPPRLYVPSSTRPPIGLAAQLLASLAAGVLALVIIHVSGTPLRALFAGPVRPAYQMLIGQGLALVGGALVYGLWRVDAHYALAAMQRRYRRLDLRGHNPLLIALAAAFGEELLLRAALQPLLGIWIVSLLFVLAHVPLDQLRRLERAALVQAAGVFAAGVALGFVFARVGLLAAMVVHWWAAIVSLVLARSSVEQG</sequence>
<dbReference type="GO" id="GO:0080120">
    <property type="term" value="P:CAAX-box protein maturation"/>
    <property type="evidence" value="ECO:0007669"/>
    <property type="project" value="UniProtKB-ARBA"/>
</dbReference>
<evidence type="ECO:0000313" key="4">
    <source>
        <dbReference type="Proteomes" id="UP000502415"/>
    </source>
</evidence>
<dbReference type="GO" id="GO:0004175">
    <property type="term" value="F:endopeptidase activity"/>
    <property type="evidence" value="ECO:0007669"/>
    <property type="project" value="UniProtKB-ARBA"/>
</dbReference>
<proteinExistence type="predicted"/>
<accession>A0A7Z2VWM8</accession>
<feature type="domain" description="CAAX prenyl protease 2/Lysostaphin resistance protein A-like" evidence="2">
    <location>
        <begin position="100"/>
        <end position="180"/>
    </location>
</feature>
<dbReference type="KEGG" id="mfy:HH212_11445"/>
<name>A0A7Z2VWM8_9BURK</name>
<keyword evidence="1" id="KW-1133">Transmembrane helix</keyword>
<dbReference type="GO" id="GO:0008237">
    <property type="term" value="F:metallopeptidase activity"/>
    <property type="evidence" value="ECO:0007669"/>
    <property type="project" value="UniProtKB-KW"/>
</dbReference>
<feature type="transmembrane region" description="Helical" evidence="1">
    <location>
        <begin position="172"/>
        <end position="189"/>
    </location>
</feature>
<dbReference type="Pfam" id="PF02517">
    <property type="entry name" value="Rce1-like"/>
    <property type="match status" value="1"/>
</dbReference>
<keyword evidence="3" id="KW-0378">Hydrolase</keyword>
<evidence type="ECO:0000259" key="2">
    <source>
        <dbReference type="Pfam" id="PF02517"/>
    </source>
</evidence>
<dbReference type="GO" id="GO:0006508">
    <property type="term" value="P:proteolysis"/>
    <property type="evidence" value="ECO:0007669"/>
    <property type="project" value="UniProtKB-KW"/>
</dbReference>
<feature type="transmembrane region" description="Helical" evidence="1">
    <location>
        <begin position="55"/>
        <end position="74"/>
    </location>
</feature>
<organism evidence="3 4">
    <name type="scientific">Massilia forsythiae</name>
    <dbReference type="NCBI Taxonomy" id="2728020"/>
    <lineage>
        <taxon>Bacteria</taxon>
        <taxon>Pseudomonadati</taxon>
        <taxon>Pseudomonadota</taxon>
        <taxon>Betaproteobacteria</taxon>
        <taxon>Burkholderiales</taxon>
        <taxon>Oxalobacteraceae</taxon>
        <taxon>Telluria group</taxon>
        <taxon>Massilia</taxon>
    </lineage>
</organism>
<feature type="transmembrane region" description="Helical" evidence="1">
    <location>
        <begin position="116"/>
        <end position="136"/>
    </location>
</feature>
<keyword evidence="1" id="KW-0812">Transmembrane</keyword>
<dbReference type="InterPro" id="IPR003675">
    <property type="entry name" value="Rce1/LyrA-like_dom"/>
</dbReference>
<gene>
    <name evidence="3" type="ORF">HH212_11445</name>
</gene>
<dbReference type="RefSeq" id="WP_170202591.1">
    <property type="nucleotide sequence ID" value="NZ_CP051685.1"/>
</dbReference>
<evidence type="ECO:0000313" key="3">
    <source>
        <dbReference type="EMBL" id="QJE00559.1"/>
    </source>
</evidence>
<keyword evidence="4" id="KW-1185">Reference proteome</keyword>
<keyword evidence="1" id="KW-0472">Membrane</keyword>
<keyword evidence="3" id="KW-0482">Metalloprotease</keyword>
<feature type="transmembrane region" description="Helical" evidence="1">
    <location>
        <begin position="148"/>
        <end position="166"/>
    </location>
</feature>
<keyword evidence="3" id="KW-0645">Protease</keyword>
<dbReference type="Proteomes" id="UP000502415">
    <property type="component" value="Chromosome"/>
</dbReference>
<protein>
    <submittedName>
        <fullName evidence="3">CPBP family intramembrane metalloprotease</fullName>
    </submittedName>
</protein>
<reference evidence="3 4" key="1">
    <citation type="submission" date="2020-04" db="EMBL/GenBank/DDBJ databases">
        <title>Genome sequencing of novel species.</title>
        <authorList>
            <person name="Heo J."/>
            <person name="Kim S.-J."/>
            <person name="Kim J.-S."/>
            <person name="Hong S.-B."/>
            <person name="Kwon S.-W."/>
        </authorList>
    </citation>
    <scope>NUCLEOTIDE SEQUENCE [LARGE SCALE GENOMIC DNA]</scope>
    <source>
        <strain evidence="3 4">GN2-R2</strain>
    </source>
</reference>
<dbReference type="AlphaFoldDB" id="A0A7Z2VWM8"/>
<evidence type="ECO:0000256" key="1">
    <source>
        <dbReference type="SAM" id="Phobius"/>
    </source>
</evidence>